<dbReference type="PANTHER" id="PTHR19271">
    <property type="entry name" value="CYTOCHROME B"/>
    <property type="match status" value="1"/>
</dbReference>
<keyword evidence="4 18" id="KW-0813">Transport</keyword>
<feature type="binding site" description="axial binding residue" evidence="17">
    <location>
        <position position="197"/>
    </location>
    <ligand>
        <name>heme b</name>
        <dbReference type="ChEBI" id="CHEBI:60344"/>
        <label>b566</label>
    </ligand>
    <ligandPart>
        <name>Fe</name>
        <dbReference type="ChEBI" id="CHEBI:18248"/>
    </ligandPart>
</feature>
<keyword evidence="14 18" id="KW-0496">Mitochondrion</keyword>
<dbReference type="InterPro" id="IPR016174">
    <property type="entry name" value="Di-haem_cyt_TM"/>
</dbReference>
<dbReference type="CDD" id="cd00290">
    <property type="entry name" value="cytochrome_b_C"/>
    <property type="match status" value="1"/>
</dbReference>
<feature type="transmembrane region" description="Helical" evidence="18">
    <location>
        <begin position="179"/>
        <end position="202"/>
    </location>
</feature>
<keyword evidence="5 17" id="KW-0349">Heme</keyword>
<protein>
    <recommendedName>
        <fullName evidence="3 18">Cytochrome b</fullName>
    </recommendedName>
</protein>
<feature type="transmembrane region" description="Helical" evidence="18">
    <location>
        <begin position="285"/>
        <end position="305"/>
    </location>
</feature>
<dbReference type="CDD" id="cd00284">
    <property type="entry name" value="Cytochrome_b_N"/>
    <property type="match status" value="1"/>
</dbReference>
<keyword evidence="15 18" id="KW-0472">Membrane</keyword>
<dbReference type="GO" id="GO:0045275">
    <property type="term" value="C:respiratory chain complex III"/>
    <property type="evidence" value="ECO:0007669"/>
    <property type="project" value="InterPro"/>
</dbReference>
<keyword evidence="10 18" id="KW-0249">Electron transport</keyword>
<dbReference type="PANTHER" id="PTHR19271:SF16">
    <property type="entry name" value="CYTOCHROME B"/>
    <property type="match status" value="1"/>
</dbReference>
<dbReference type="GO" id="GO:0016491">
    <property type="term" value="F:oxidoreductase activity"/>
    <property type="evidence" value="ECO:0007669"/>
    <property type="project" value="UniProtKB-UniRule"/>
</dbReference>
<feature type="transmembrane region" description="Helical" evidence="18">
    <location>
        <begin position="317"/>
        <end position="338"/>
    </location>
</feature>
<feature type="transmembrane region" description="Helical" evidence="18">
    <location>
        <begin position="350"/>
        <end position="370"/>
    </location>
</feature>
<evidence type="ECO:0000256" key="10">
    <source>
        <dbReference type="ARBA" id="ARBA00022982"/>
    </source>
</evidence>
<keyword evidence="9" id="KW-0999">Mitochondrion inner membrane</keyword>
<dbReference type="InterPro" id="IPR030689">
    <property type="entry name" value="Cytochrome_b"/>
</dbReference>
<evidence type="ECO:0000256" key="6">
    <source>
        <dbReference type="ARBA" id="ARBA00022660"/>
    </source>
</evidence>
<dbReference type="InterPro" id="IPR005797">
    <property type="entry name" value="Cyt_b/b6_N"/>
</dbReference>
<dbReference type="GO" id="GO:0005743">
    <property type="term" value="C:mitochondrial inner membrane"/>
    <property type="evidence" value="ECO:0007669"/>
    <property type="project" value="UniProtKB-SubCell"/>
</dbReference>
<gene>
    <name evidence="21" type="primary">CYTB</name>
</gene>
<evidence type="ECO:0000256" key="5">
    <source>
        <dbReference type="ARBA" id="ARBA00022617"/>
    </source>
</evidence>
<feature type="transmembrane region" description="Helical" evidence="18">
    <location>
        <begin position="223"/>
        <end position="246"/>
    </location>
</feature>
<dbReference type="GO" id="GO:0046872">
    <property type="term" value="F:metal ion binding"/>
    <property type="evidence" value="ECO:0007669"/>
    <property type="project" value="UniProtKB-UniRule"/>
</dbReference>
<dbReference type="GO" id="GO:0006122">
    <property type="term" value="P:mitochondrial electron transport, ubiquinol to cytochrome c"/>
    <property type="evidence" value="ECO:0007669"/>
    <property type="project" value="TreeGrafter"/>
</dbReference>
<comment type="function">
    <text evidence="1 18">Component of the ubiquinol-cytochrome c reductase complex (complex III or cytochrome b-c1 complex) that is part of the mitochondrial respiratory chain. The b-c1 complex mediates electron transfer from ubiquinol to cytochrome c. Contributes to the generation of a proton gradient across the mitochondrial membrane that is then used for ATP synthesis.</text>
</comment>
<feature type="transmembrane region" description="Helical" evidence="18">
    <location>
        <begin position="146"/>
        <end position="167"/>
    </location>
</feature>
<sequence length="378" mass="43311">MFTPMRKDNKLISLVNNLIIDLPAPMNLSIWWNFGSLLGLFLSIQIITGLFLAMHYSPHTELAFYSVAHITRDINTGWFLRSLHANGGSAFFLCLYLHMGRGLYYGSYKNPETWNIGVTMLIISMATAFMGYLLPWGQMSFWGATVITNMFSAIPYVGTMLVEWLWGGFSVNNATLNRFFALHFMLPFILVALTMTHVMFLHHTGSNNPLGLKSNVHKTPFHMYYTTKDIVGIILLTMLFVFVVLYHPNMLGDPENFIPANPLVTPTHIKPEWYFLWAYTILRSIPNKLGGVIAMFTAILMFYLLPMQAHHKRGKAFYPMTQNLIWTFIGVTIMLTWIGGCPVEPPYEKIGQLMTALYFITMMLIILTDIKWDNKMIK</sequence>
<keyword evidence="6 18" id="KW-0679">Respiratory chain</keyword>
<evidence type="ECO:0000256" key="17">
    <source>
        <dbReference type="PIRSR" id="PIRSR038885-2"/>
    </source>
</evidence>
<evidence type="ECO:0000256" key="1">
    <source>
        <dbReference type="ARBA" id="ARBA00002566"/>
    </source>
</evidence>
<feature type="binding site" description="axial binding residue" evidence="17">
    <location>
        <position position="98"/>
    </location>
    <ligand>
        <name>heme b</name>
        <dbReference type="ChEBI" id="CHEBI:60344"/>
        <label>b566</label>
    </ligand>
    <ligandPart>
        <name>Fe</name>
        <dbReference type="ChEBI" id="CHEBI:18248"/>
    </ligandPart>
</feature>
<evidence type="ECO:0000256" key="15">
    <source>
        <dbReference type="ARBA" id="ARBA00023136"/>
    </source>
</evidence>
<evidence type="ECO:0000256" key="16">
    <source>
        <dbReference type="PIRSR" id="PIRSR038885-1"/>
    </source>
</evidence>
<proteinExistence type="inferred from homology"/>
<evidence type="ECO:0000256" key="14">
    <source>
        <dbReference type="ARBA" id="ARBA00023128"/>
    </source>
</evidence>
<dbReference type="AlphaFoldDB" id="A0A0K0YD67"/>
<dbReference type="Pfam" id="PF00033">
    <property type="entry name" value="Cytochrome_B"/>
    <property type="match status" value="1"/>
</dbReference>
<dbReference type="InterPro" id="IPR036150">
    <property type="entry name" value="Cyt_b/b6_C_sf"/>
</dbReference>
<feature type="transmembrane region" description="Helical" evidence="18">
    <location>
        <begin position="30"/>
        <end position="57"/>
    </location>
</feature>
<evidence type="ECO:0000256" key="13">
    <source>
        <dbReference type="ARBA" id="ARBA00023075"/>
    </source>
</evidence>
<comment type="cofactor">
    <cofactor evidence="17">
        <name>heme</name>
        <dbReference type="ChEBI" id="CHEBI:30413"/>
    </cofactor>
    <text evidence="17">Binds 2 heme groups non-covalently.</text>
</comment>
<dbReference type="InterPro" id="IPR048259">
    <property type="entry name" value="Cytochrome_b_N_euk/bac"/>
</dbReference>
<evidence type="ECO:0000256" key="3">
    <source>
        <dbReference type="ARBA" id="ARBA00013531"/>
    </source>
</evidence>
<keyword evidence="13" id="KW-0830">Ubiquinone</keyword>
<dbReference type="InterPro" id="IPR005798">
    <property type="entry name" value="Cyt_b/b6_C"/>
</dbReference>
<comment type="subcellular location">
    <subcellularLocation>
        <location evidence="2">Mitochondrion inner membrane</location>
        <topology evidence="2">Multi-pass membrane protein</topology>
    </subcellularLocation>
</comment>
<feature type="domain" description="Cytochrome b/b6 C-terminal region profile" evidence="20">
    <location>
        <begin position="211"/>
        <end position="378"/>
    </location>
</feature>
<dbReference type="PROSITE" id="PS51002">
    <property type="entry name" value="CYTB_NTER"/>
    <property type="match status" value="1"/>
</dbReference>
<evidence type="ECO:0000256" key="2">
    <source>
        <dbReference type="ARBA" id="ARBA00004448"/>
    </source>
</evidence>
<comment type="cofactor">
    <cofactor evidence="18">
        <name>heme b</name>
        <dbReference type="ChEBI" id="CHEBI:60344"/>
    </cofactor>
    <text evidence="18">Binds 2 heme groups non-covalently.</text>
</comment>
<dbReference type="InterPro" id="IPR048260">
    <property type="entry name" value="Cytochrome_b_C_euk/bac"/>
</dbReference>
<dbReference type="EMBL" id="KR534503">
    <property type="protein sequence ID" value="AKS48928.1"/>
    <property type="molecule type" value="Genomic_DNA"/>
</dbReference>
<evidence type="ECO:0000256" key="9">
    <source>
        <dbReference type="ARBA" id="ARBA00022792"/>
    </source>
</evidence>
<evidence type="ECO:0000313" key="21">
    <source>
        <dbReference type="EMBL" id="AKS48928.1"/>
    </source>
</evidence>
<evidence type="ECO:0000256" key="8">
    <source>
        <dbReference type="ARBA" id="ARBA00022723"/>
    </source>
</evidence>
<evidence type="ECO:0000256" key="7">
    <source>
        <dbReference type="ARBA" id="ARBA00022692"/>
    </source>
</evidence>
<keyword evidence="12 17" id="KW-0408">Iron</keyword>
<feature type="transmembrane region" description="Helical" evidence="18">
    <location>
        <begin position="114"/>
        <end position="134"/>
    </location>
</feature>
<geneLocation type="mitochondrion" evidence="21"/>
<dbReference type="Pfam" id="PF00032">
    <property type="entry name" value="Cytochrom_B_C"/>
    <property type="match status" value="1"/>
</dbReference>
<feature type="binding site" description="axial binding residue" evidence="17">
    <location>
        <position position="84"/>
    </location>
    <ligand>
        <name>heme b</name>
        <dbReference type="ChEBI" id="CHEBI:60344"/>
        <label>b562</label>
    </ligand>
    <ligandPart>
        <name>Fe</name>
        <dbReference type="ChEBI" id="CHEBI:18248"/>
    </ligandPart>
</feature>
<dbReference type="PROSITE" id="PS51003">
    <property type="entry name" value="CYTB_CTER"/>
    <property type="match status" value="1"/>
</dbReference>
<keyword evidence="11 18" id="KW-1133">Transmembrane helix</keyword>
<evidence type="ECO:0000256" key="12">
    <source>
        <dbReference type="ARBA" id="ARBA00023004"/>
    </source>
</evidence>
<evidence type="ECO:0000259" key="20">
    <source>
        <dbReference type="PROSITE" id="PS51003"/>
    </source>
</evidence>
<feature type="domain" description="Cytochrome b/b6 N-terminal region profile" evidence="19">
    <location>
        <begin position="2"/>
        <end position="210"/>
    </location>
</feature>
<accession>A0A0K0YD67</accession>
<dbReference type="PIRSF" id="PIRSF038885">
    <property type="entry name" value="COB"/>
    <property type="match status" value="1"/>
</dbReference>
<organism evidence="21">
    <name type="scientific">Trypanobia cryptica</name>
    <dbReference type="NCBI Taxonomy" id="2814713"/>
    <lineage>
        <taxon>Eukaryota</taxon>
        <taxon>Metazoa</taxon>
        <taxon>Spiralia</taxon>
        <taxon>Lophotrochozoa</taxon>
        <taxon>Annelida</taxon>
        <taxon>Polychaeta</taxon>
        <taxon>Errantia</taxon>
        <taxon>Phyllodocida</taxon>
        <taxon>Syllidae</taxon>
        <taxon>Trypanobia</taxon>
    </lineage>
</organism>
<dbReference type="InterPro" id="IPR027387">
    <property type="entry name" value="Cytb/b6-like_sf"/>
</dbReference>
<comment type="similarity">
    <text evidence="18">Belongs to the cytochrome b family.</text>
</comment>
<dbReference type="GO" id="GO:0008121">
    <property type="term" value="F:quinol-cytochrome-c reductase activity"/>
    <property type="evidence" value="ECO:0007669"/>
    <property type="project" value="InterPro"/>
</dbReference>
<name>A0A0K0YD67_9ANNE</name>
<evidence type="ECO:0000259" key="19">
    <source>
        <dbReference type="PROSITE" id="PS51002"/>
    </source>
</evidence>
<dbReference type="SUPFAM" id="SSF81342">
    <property type="entry name" value="Transmembrane di-heme cytochromes"/>
    <property type="match status" value="1"/>
</dbReference>
<evidence type="ECO:0000256" key="4">
    <source>
        <dbReference type="ARBA" id="ARBA00022448"/>
    </source>
</evidence>
<feature type="binding site" evidence="16">
    <location>
        <position position="202"/>
    </location>
    <ligand>
        <name>a ubiquinone</name>
        <dbReference type="ChEBI" id="CHEBI:16389"/>
    </ligand>
</feature>
<keyword evidence="8 17" id="KW-0479">Metal-binding</keyword>
<feature type="transmembrane region" description="Helical" evidence="18">
    <location>
        <begin position="78"/>
        <end position="99"/>
    </location>
</feature>
<reference evidence="21" key="1">
    <citation type="journal article" date="2015" name="Sci. Rep.">
        <title>The making of a branching annelid: an analysis of complete mitochondrial genome and ribosomal data of Ramisyllis multicaudata.</title>
        <authorList>
            <person name="Aguado M.T."/>
            <person name="Glasby C.J."/>
            <person name="Schroeder P.C."/>
            <person name="Weigert A."/>
            <person name="Bleidorn C."/>
        </authorList>
    </citation>
    <scope>NUCLEOTIDE SEQUENCE</scope>
</reference>
<feature type="binding site" description="axial binding residue" evidence="17">
    <location>
        <position position="183"/>
    </location>
    <ligand>
        <name>heme b</name>
        <dbReference type="ChEBI" id="CHEBI:60344"/>
        <label>b562</label>
    </ligand>
    <ligandPart>
        <name>Fe</name>
        <dbReference type="ChEBI" id="CHEBI:18248"/>
    </ligandPart>
</feature>
<evidence type="ECO:0000256" key="11">
    <source>
        <dbReference type="ARBA" id="ARBA00022989"/>
    </source>
</evidence>
<dbReference type="SUPFAM" id="SSF81648">
    <property type="entry name" value="a domain/subunit of cytochrome bc1 complex (Ubiquinol-cytochrome c reductase)"/>
    <property type="match status" value="1"/>
</dbReference>
<dbReference type="Gene3D" id="1.20.810.10">
    <property type="entry name" value="Cytochrome Bc1 Complex, Chain C"/>
    <property type="match status" value="1"/>
</dbReference>
<evidence type="ECO:0000256" key="18">
    <source>
        <dbReference type="RuleBase" id="RU362117"/>
    </source>
</evidence>
<keyword evidence="7 18" id="KW-0812">Transmembrane</keyword>